<evidence type="ECO:0000313" key="1">
    <source>
        <dbReference type="EMBL" id="MDP5226497.1"/>
    </source>
</evidence>
<sequence>MGWKTVLRIVLPGFVAALLSGCGTVPGGTCAMSSDGSGTQSCGPWSTRLTTPPVIKTVSPTGAPGLISLKIRRVDQPGAQPVDLYLQCHDGSPDPASTVPNPAAACTLVNTKPSLLDPVPAKGEMCSQLYGGPETATVTGSVNGKPVSLTLSRTDGCKTAQWNELTPLLGGTAAGA</sequence>
<dbReference type="Gene3D" id="3.30.350.10">
    <property type="entry name" value="Subtilisin inhibitor-like"/>
    <property type="match status" value="1"/>
</dbReference>
<dbReference type="InterPro" id="IPR036819">
    <property type="entry name" value="Subtilisin_inhibitor-like_sf"/>
</dbReference>
<dbReference type="RefSeq" id="WP_305995543.1">
    <property type="nucleotide sequence ID" value="NZ_JAVALS010000002.1"/>
</dbReference>
<reference evidence="1 2" key="1">
    <citation type="submission" date="2023-08" db="EMBL/GenBank/DDBJ databases">
        <title>Arthrobacter horti sp. nov., isolated from forest soil.</title>
        <authorList>
            <person name="Park M."/>
        </authorList>
    </citation>
    <scope>NUCLEOTIDE SEQUENCE [LARGE SCALE GENOMIC DNA]</scope>
    <source>
        <strain evidence="1 2">YJM1</strain>
    </source>
</reference>
<evidence type="ECO:0000313" key="2">
    <source>
        <dbReference type="Proteomes" id="UP001232725"/>
    </source>
</evidence>
<dbReference type="EMBL" id="JAVALS010000002">
    <property type="protein sequence ID" value="MDP5226497.1"/>
    <property type="molecule type" value="Genomic_DNA"/>
</dbReference>
<gene>
    <name evidence="1" type="ORF">Q9R02_04935</name>
</gene>
<protein>
    <recommendedName>
        <fullName evidence="3">Serine protease inhibitor</fullName>
    </recommendedName>
</protein>
<dbReference type="PROSITE" id="PS51257">
    <property type="entry name" value="PROKAR_LIPOPROTEIN"/>
    <property type="match status" value="1"/>
</dbReference>
<dbReference type="Proteomes" id="UP001232725">
    <property type="component" value="Unassembled WGS sequence"/>
</dbReference>
<comment type="caution">
    <text evidence="1">The sequence shown here is derived from an EMBL/GenBank/DDBJ whole genome shotgun (WGS) entry which is preliminary data.</text>
</comment>
<keyword evidence="2" id="KW-1185">Reference proteome</keyword>
<name>A0ABT9ILN4_9MICC</name>
<proteinExistence type="predicted"/>
<accession>A0ABT9ILN4</accession>
<evidence type="ECO:0008006" key="3">
    <source>
        <dbReference type="Google" id="ProtNLM"/>
    </source>
</evidence>
<dbReference type="SUPFAM" id="SSF55399">
    <property type="entry name" value="Subtilisin inhibitor"/>
    <property type="match status" value="1"/>
</dbReference>
<organism evidence="1 2">
    <name type="scientific">Arthrobacter horti</name>
    <dbReference type="NCBI Taxonomy" id="3068273"/>
    <lineage>
        <taxon>Bacteria</taxon>
        <taxon>Bacillati</taxon>
        <taxon>Actinomycetota</taxon>
        <taxon>Actinomycetes</taxon>
        <taxon>Micrococcales</taxon>
        <taxon>Micrococcaceae</taxon>
        <taxon>Arthrobacter</taxon>
    </lineage>
</organism>